<evidence type="ECO:0000313" key="2">
    <source>
        <dbReference type="Proteomes" id="UP000006726"/>
    </source>
</evidence>
<dbReference type="RefSeq" id="XP_628696.1">
    <property type="nucleotide sequence ID" value="XM_628694.1"/>
</dbReference>
<dbReference type="EMBL" id="AAEE01000001">
    <property type="protein sequence ID" value="EAK90503.1"/>
    <property type="molecule type" value="Genomic_DNA"/>
</dbReference>
<protein>
    <submittedName>
        <fullName evidence="1">Uncharacterized protein</fullName>
    </submittedName>
</protein>
<sequence>MGSVESNVCEIIPFSSQLTCISDNLLIVNYSNHVIQQYILNSIAPLNLSNEFEYIFPCGKDIHNKEGNIRCDPITKQIQISCGSKLCKFTCNPFNLWILIP</sequence>
<proteinExistence type="predicted"/>
<accession>Q5CXN4</accession>
<evidence type="ECO:0000313" key="1">
    <source>
        <dbReference type="EMBL" id="EAK90503.1"/>
    </source>
</evidence>
<dbReference type="GeneID" id="3372023"/>
<comment type="caution">
    <text evidence="1">The sequence shown here is derived from an EMBL/GenBank/DDBJ whole genome shotgun (WGS) entry which is preliminary data.</text>
</comment>
<organism evidence="1 2">
    <name type="scientific">Cryptosporidium parvum (strain Iowa II)</name>
    <dbReference type="NCBI Taxonomy" id="353152"/>
    <lineage>
        <taxon>Eukaryota</taxon>
        <taxon>Sar</taxon>
        <taxon>Alveolata</taxon>
        <taxon>Apicomplexa</taxon>
        <taxon>Conoidasida</taxon>
        <taxon>Coccidia</taxon>
        <taxon>Eucoccidiorida</taxon>
        <taxon>Eimeriorina</taxon>
        <taxon>Cryptosporidiidae</taxon>
        <taxon>Cryptosporidium</taxon>
    </lineage>
</organism>
<dbReference type="InParanoid" id="Q5CXN4"/>
<reference evidence="1 2" key="1">
    <citation type="journal article" date="2004" name="Science">
        <title>Complete genome sequence of the apicomplexan, Cryptosporidium parvum.</title>
        <authorList>
            <person name="Abrahamsen M.S."/>
            <person name="Templeton T.J."/>
            <person name="Enomoto S."/>
            <person name="Abrahante J.E."/>
            <person name="Zhu G."/>
            <person name="Lancto C.A."/>
            <person name="Deng M."/>
            <person name="Liu C."/>
            <person name="Widmer G."/>
            <person name="Tzipori S."/>
            <person name="Buck G.A."/>
            <person name="Xu P."/>
            <person name="Bankier A.T."/>
            <person name="Dear P.H."/>
            <person name="Konfortov B.A."/>
            <person name="Spriggs H.F."/>
            <person name="Iyer L."/>
            <person name="Anantharaman V."/>
            <person name="Aravind L."/>
            <person name="Kapur V."/>
        </authorList>
    </citation>
    <scope>NUCLEOTIDE SEQUENCE [LARGE SCALE GENOMIC DNA]</scope>
    <source>
        <strain evidence="2">Iowa II</strain>
    </source>
</reference>
<dbReference type="KEGG" id="cpv:cgd7_5530"/>
<name>Q5CXN4_CRYPI</name>
<dbReference type="AlphaFoldDB" id="Q5CXN4"/>
<keyword evidence="2" id="KW-1185">Reference proteome</keyword>
<dbReference type="Proteomes" id="UP000006726">
    <property type="component" value="Chromosome 7"/>
</dbReference>
<gene>
    <name evidence="1" type="ORF">cgd7_5530</name>
</gene>
<dbReference type="STRING" id="353152.Q5CXN4"/>
<dbReference type="VEuPathDB" id="CryptoDB:cgd7_5530"/>